<proteinExistence type="predicted"/>
<organism evidence="1 2">
    <name type="scientific">Cryptolaemus montrouzieri</name>
    <dbReference type="NCBI Taxonomy" id="559131"/>
    <lineage>
        <taxon>Eukaryota</taxon>
        <taxon>Metazoa</taxon>
        <taxon>Ecdysozoa</taxon>
        <taxon>Arthropoda</taxon>
        <taxon>Hexapoda</taxon>
        <taxon>Insecta</taxon>
        <taxon>Pterygota</taxon>
        <taxon>Neoptera</taxon>
        <taxon>Endopterygota</taxon>
        <taxon>Coleoptera</taxon>
        <taxon>Polyphaga</taxon>
        <taxon>Cucujiformia</taxon>
        <taxon>Coccinelloidea</taxon>
        <taxon>Coccinellidae</taxon>
        <taxon>Scymninae</taxon>
        <taxon>Scymnini</taxon>
        <taxon>Cryptolaemus</taxon>
    </lineage>
</organism>
<evidence type="ECO:0000313" key="1">
    <source>
        <dbReference type="EMBL" id="KAL3280606.1"/>
    </source>
</evidence>
<dbReference type="AlphaFoldDB" id="A0ABD2NPH3"/>
<reference evidence="1 2" key="1">
    <citation type="journal article" date="2021" name="BMC Biol.">
        <title>Horizontally acquired antibacterial genes associated with adaptive radiation of ladybird beetles.</title>
        <authorList>
            <person name="Li H.S."/>
            <person name="Tang X.F."/>
            <person name="Huang Y.H."/>
            <person name="Xu Z.Y."/>
            <person name="Chen M.L."/>
            <person name="Du X.Y."/>
            <person name="Qiu B.Y."/>
            <person name="Chen P.T."/>
            <person name="Zhang W."/>
            <person name="Slipinski A."/>
            <person name="Escalona H.E."/>
            <person name="Waterhouse R.M."/>
            <person name="Zwick A."/>
            <person name="Pang H."/>
        </authorList>
    </citation>
    <scope>NUCLEOTIDE SEQUENCE [LARGE SCALE GENOMIC DNA]</scope>
    <source>
        <strain evidence="1">SYSU2018</strain>
    </source>
</reference>
<gene>
    <name evidence="1" type="ORF">HHI36_003838</name>
</gene>
<dbReference type="EMBL" id="JABFTP020000144">
    <property type="protein sequence ID" value="KAL3280606.1"/>
    <property type="molecule type" value="Genomic_DNA"/>
</dbReference>
<sequence>MILNVFWLLYVHILENYYQRISVLKRKIHEEAYEALGEKSHSNAKTHNPPWWTENLEEQIQKKKIVYHRWLSTKTQEDRKNYQKERRDTADAIKRSQNEYWDKPVKKLIIIIKGLRTNNSDSGNINLIGMNDWVKYYIGLLTEDRPQSTRVKFQKYRRDPRD</sequence>
<accession>A0ABD2NPH3</accession>
<keyword evidence="2" id="KW-1185">Reference proteome</keyword>
<evidence type="ECO:0000313" key="2">
    <source>
        <dbReference type="Proteomes" id="UP001516400"/>
    </source>
</evidence>
<protein>
    <submittedName>
        <fullName evidence="1">Uncharacterized protein</fullName>
    </submittedName>
</protein>
<dbReference type="Proteomes" id="UP001516400">
    <property type="component" value="Unassembled WGS sequence"/>
</dbReference>
<comment type="caution">
    <text evidence="1">The sequence shown here is derived from an EMBL/GenBank/DDBJ whole genome shotgun (WGS) entry which is preliminary data.</text>
</comment>
<name>A0ABD2NPH3_9CUCU</name>